<dbReference type="GO" id="GO:0005737">
    <property type="term" value="C:cytoplasm"/>
    <property type="evidence" value="ECO:0007669"/>
    <property type="project" value="UniProtKB-SubCell"/>
</dbReference>
<evidence type="ECO:0000256" key="9">
    <source>
        <dbReference type="RuleBase" id="RU363038"/>
    </source>
</evidence>
<keyword evidence="4 8" id="KW-0067">ATP-binding</keyword>
<dbReference type="InterPro" id="IPR001278">
    <property type="entry name" value="Arg-tRNA-ligase"/>
</dbReference>
<evidence type="ECO:0000256" key="5">
    <source>
        <dbReference type="ARBA" id="ARBA00022917"/>
    </source>
</evidence>
<dbReference type="SUPFAM" id="SSF55190">
    <property type="entry name" value="Arginyl-tRNA synthetase (ArgRS), N-terminal 'additional' domain"/>
    <property type="match status" value="1"/>
</dbReference>
<evidence type="ECO:0000256" key="6">
    <source>
        <dbReference type="ARBA" id="ARBA00023146"/>
    </source>
</evidence>
<comment type="catalytic activity">
    <reaction evidence="7 8">
        <text>tRNA(Arg) + L-arginine + ATP = L-arginyl-tRNA(Arg) + AMP + diphosphate</text>
        <dbReference type="Rhea" id="RHEA:20301"/>
        <dbReference type="Rhea" id="RHEA-COMP:9658"/>
        <dbReference type="Rhea" id="RHEA-COMP:9673"/>
        <dbReference type="ChEBI" id="CHEBI:30616"/>
        <dbReference type="ChEBI" id="CHEBI:32682"/>
        <dbReference type="ChEBI" id="CHEBI:33019"/>
        <dbReference type="ChEBI" id="CHEBI:78442"/>
        <dbReference type="ChEBI" id="CHEBI:78513"/>
        <dbReference type="ChEBI" id="CHEBI:456215"/>
        <dbReference type="EC" id="6.1.1.19"/>
    </reaction>
</comment>
<name>A0AAU8NMP7_9BACL</name>
<organism evidence="12">
    <name type="scientific">Paenibacillus sp. AN1007</name>
    <dbReference type="NCBI Taxonomy" id="3151385"/>
    <lineage>
        <taxon>Bacteria</taxon>
        <taxon>Bacillati</taxon>
        <taxon>Bacillota</taxon>
        <taxon>Bacilli</taxon>
        <taxon>Bacillales</taxon>
        <taxon>Paenibacillaceae</taxon>
        <taxon>Paenibacillus</taxon>
    </lineage>
</organism>
<evidence type="ECO:0000259" key="11">
    <source>
        <dbReference type="SMART" id="SM01016"/>
    </source>
</evidence>
<dbReference type="Pfam" id="PF05746">
    <property type="entry name" value="DALR_1"/>
    <property type="match status" value="1"/>
</dbReference>
<comment type="similarity">
    <text evidence="1 8 9">Belongs to the class-I aminoacyl-tRNA synthetase family.</text>
</comment>
<dbReference type="Gene3D" id="3.30.1360.70">
    <property type="entry name" value="Arginyl tRNA synthetase N-terminal domain"/>
    <property type="match status" value="1"/>
</dbReference>
<reference evidence="12" key="1">
    <citation type="submission" date="2024-05" db="EMBL/GenBank/DDBJ databases">
        <title>Draft genome assemblies of 36 bacteria isolated from hibernating arctic ground squirrels.</title>
        <authorList>
            <person name="McKee H."/>
            <person name="Mullen L."/>
            <person name="Drown D.M."/>
            <person name="Duddleston K.N."/>
        </authorList>
    </citation>
    <scope>NUCLEOTIDE SEQUENCE</scope>
    <source>
        <strain evidence="12">AN1007</strain>
    </source>
</reference>
<dbReference type="InterPro" id="IPR009080">
    <property type="entry name" value="tRNAsynth_Ia_anticodon-bd"/>
</dbReference>
<dbReference type="InterPro" id="IPR005148">
    <property type="entry name" value="Arg-tRNA-synth_N"/>
</dbReference>
<evidence type="ECO:0000256" key="1">
    <source>
        <dbReference type="ARBA" id="ARBA00005594"/>
    </source>
</evidence>
<dbReference type="InterPro" id="IPR035684">
    <property type="entry name" value="ArgRS_core"/>
</dbReference>
<keyword evidence="2 8" id="KW-0436">Ligase</keyword>
<dbReference type="PANTHER" id="PTHR11956:SF5">
    <property type="entry name" value="ARGININE--TRNA LIGASE, CYTOPLASMIC"/>
    <property type="match status" value="1"/>
</dbReference>
<feature type="short sequence motif" description="'HIGH' region" evidence="8">
    <location>
        <begin position="114"/>
        <end position="124"/>
    </location>
</feature>
<evidence type="ECO:0000256" key="7">
    <source>
        <dbReference type="ARBA" id="ARBA00049339"/>
    </source>
</evidence>
<evidence type="ECO:0000313" key="12">
    <source>
        <dbReference type="EMBL" id="XCP98019.1"/>
    </source>
</evidence>
<keyword evidence="3 8" id="KW-0547">Nucleotide-binding</keyword>
<keyword evidence="5 8" id="KW-0648">Protein biosynthesis</keyword>
<dbReference type="InterPro" id="IPR008909">
    <property type="entry name" value="DALR_anticod-bd"/>
</dbReference>
<dbReference type="SMART" id="SM00836">
    <property type="entry name" value="DALR_1"/>
    <property type="match status" value="1"/>
</dbReference>
<dbReference type="CDD" id="cd00671">
    <property type="entry name" value="ArgRS_core"/>
    <property type="match status" value="1"/>
</dbReference>
<dbReference type="SMART" id="SM01016">
    <property type="entry name" value="Arg_tRNA_synt_N"/>
    <property type="match status" value="1"/>
</dbReference>
<accession>A0AAU8NMP7</accession>
<dbReference type="InterPro" id="IPR036695">
    <property type="entry name" value="Arg-tRNA-synth_N_sf"/>
</dbReference>
<dbReference type="Gene3D" id="3.40.50.620">
    <property type="entry name" value="HUPs"/>
    <property type="match status" value="1"/>
</dbReference>
<evidence type="ECO:0000256" key="3">
    <source>
        <dbReference type="ARBA" id="ARBA00022741"/>
    </source>
</evidence>
<keyword evidence="8" id="KW-0963">Cytoplasm</keyword>
<sequence length="592" mass="66157">MKQAAVQIAPLTGLTEEEVLKLLEIPPQEQMGDAAFPCFTLAKSLKKAPVVIAGEIAAALQAAGTDAAAAGPYVNIRFDRKVLAPELLQELGSETFGKLQLGQGARVLIDMSSPNIAKPFGIGHLRSTVIGAALYRLYQEAGYTSISVNHLGDWGTQFGKQITAYKRWGNEEALQADPIRNSLELYVRFHDEAEQDPTLETEAREWFRKLEQGDDEAQRLWAFFVKVSMQEFNRMYERLNVDFDYTLGESFYNDKMGAVVEELQDKGLLEESDGALVVRLDEENMPPCLIIKKDGTTIYPTRDLATAIYRRNIMQADRLLYVVGGEQKLHFRQVFTVLSKMGYEWADNCEHIPFGLMRFEGRKMSTRRGKVVFLQEVLDEAVARAQQIIQDKNPNLEQSEQVAEAVGVGAIIFGDLRSNRMNDIDFSLDDAVSFEGETGPYVQYTYARIQSVLAKAANVSRDEREKVTDPLKGSAAENIEVNAELEAEGSHLDRHLRDHLAADAVGDTSWALLKLLAEYPSYLEKAVLRSEPSVIAKYTIDVAQAFNRFYHAERIADAPPGTKAFRVKLAARTAERLAYSLSLLGVQAPERM</sequence>
<dbReference type="NCBIfam" id="TIGR00456">
    <property type="entry name" value="argS"/>
    <property type="match status" value="1"/>
</dbReference>
<dbReference type="Gene3D" id="1.10.730.10">
    <property type="entry name" value="Isoleucyl-tRNA Synthetase, Domain 1"/>
    <property type="match status" value="1"/>
</dbReference>
<feature type="domain" description="DALR anticodon binding" evidence="10">
    <location>
        <begin position="442"/>
        <end position="592"/>
    </location>
</feature>
<evidence type="ECO:0000259" key="10">
    <source>
        <dbReference type="SMART" id="SM00836"/>
    </source>
</evidence>
<comment type="subcellular location">
    <subcellularLocation>
        <location evidence="8">Cytoplasm</location>
    </subcellularLocation>
</comment>
<dbReference type="Pfam" id="PF03485">
    <property type="entry name" value="Arg_tRNA_synt_N"/>
    <property type="match status" value="1"/>
</dbReference>
<dbReference type="GO" id="GO:0005524">
    <property type="term" value="F:ATP binding"/>
    <property type="evidence" value="ECO:0007669"/>
    <property type="project" value="UniProtKB-UniRule"/>
</dbReference>
<gene>
    <name evidence="8 12" type="primary">argS</name>
    <name evidence="12" type="ORF">ABXS70_14665</name>
</gene>
<dbReference type="PANTHER" id="PTHR11956">
    <property type="entry name" value="ARGINYL-TRNA SYNTHETASE"/>
    <property type="match status" value="1"/>
</dbReference>
<dbReference type="SUPFAM" id="SSF47323">
    <property type="entry name" value="Anticodon-binding domain of a subclass of class I aminoacyl-tRNA synthetases"/>
    <property type="match status" value="1"/>
</dbReference>
<evidence type="ECO:0000256" key="2">
    <source>
        <dbReference type="ARBA" id="ARBA00022598"/>
    </source>
</evidence>
<dbReference type="FunFam" id="3.40.50.620:FF:000116">
    <property type="entry name" value="Arginine--tRNA ligase"/>
    <property type="match status" value="1"/>
</dbReference>
<comment type="subunit">
    <text evidence="8">Monomer.</text>
</comment>
<dbReference type="AlphaFoldDB" id="A0AAU8NMP7"/>
<dbReference type="InterPro" id="IPR014729">
    <property type="entry name" value="Rossmann-like_a/b/a_fold"/>
</dbReference>
<proteinExistence type="inferred from homology"/>
<keyword evidence="6 8" id="KW-0030">Aminoacyl-tRNA synthetase</keyword>
<feature type="domain" description="Arginyl tRNA synthetase N-terminal" evidence="11">
    <location>
        <begin position="2"/>
        <end position="78"/>
    </location>
</feature>
<dbReference type="HAMAP" id="MF_00123">
    <property type="entry name" value="Arg_tRNA_synth"/>
    <property type="match status" value="1"/>
</dbReference>
<dbReference type="SUPFAM" id="SSF52374">
    <property type="entry name" value="Nucleotidylyl transferase"/>
    <property type="match status" value="1"/>
</dbReference>
<dbReference type="RefSeq" id="WP_342556303.1">
    <property type="nucleotide sequence ID" value="NZ_CP159992.1"/>
</dbReference>
<evidence type="ECO:0000256" key="8">
    <source>
        <dbReference type="HAMAP-Rule" id="MF_00123"/>
    </source>
</evidence>
<dbReference type="Pfam" id="PF00750">
    <property type="entry name" value="tRNA-synt_1d"/>
    <property type="match status" value="1"/>
</dbReference>
<dbReference type="PRINTS" id="PR01038">
    <property type="entry name" value="TRNASYNTHARG"/>
</dbReference>
<evidence type="ECO:0000256" key="4">
    <source>
        <dbReference type="ARBA" id="ARBA00022840"/>
    </source>
</evidence>
<dbReference type="GO" id="GO:0006420">
    <property type="term" value="P:arginyl-tRNA aminoacylation"/>
    <property type="evidence" value="ECO:0007669"/>
    <property type="project" value="UniProtKB-UniRule"/>
</dbReference>
<dbReference type="GO" id="GO:0004814">
    <property type="term" value="F:arginine-tRNA ligase activity"/>
    <property type="evidence" value="ECO:0007669"/>
    <property type="project" value="UniProtKB-UniRule"/>
</dbReference>
<dbReference type="EC" id="6.1.1.19" evidence="8"/>
<protein>
    <recommendedName>
        <fullName evidence="8">Arginine--tRNA ligase</fullName>
        <ecNumber evidence="8">6.1.1.19</ecNumber>
    </recommendedName>
    <alternativeName>
        <fullName evidence="8">Arginyl-tRNA synthetase</fullName>
        <shortName evidence="8">ArgRS</shortName>
    </alternativeName>
</protein>
<dbReference type="EMBL" id="CP159992">
    <property type="protein sequence ID" value="XCP98019.1"/>
    <property type="molecule type" value="Genomic_DNA"/>
</dbReference>